<dbReference type="PANTHER" id="PTHR34203:SF15">
    <property type="entry name" value="SLL1173 PROTEIN"/>
    <property type="match status" value="1"/>
</dbReference>
<dbReference type="EMBL" id="JBHSJF010000008">
    <property type="protein sequence ID" value="MFC5069767.1"/>
    <property type="molecule type" value="Genomic_DNA"/>
</dbReference>
<organism evidence="2 3">
    <name type="scientific">Flaviflagellibacter deserti</name>
    <dbReference type="NCBI Taxonomy" id="2267266"/>
    <lineage>
        <taxon>Bacteria</taxon>
        <taxon>Pseudomonadati</taxon>
        <taxon>Pseudomonadota</taxon>
        <taxon>Alphaproteobacteria</taxon>
        <taxon>Hyphomicrobiales</taxon>
        <taxon>Flaviflagellibacter</taxon>
    </lineage>
</organism>
<dbReference type="InterPro" id="IPR006342">
    <property type="entry name" value="FkbM_mtfrase"/>
</dbReference>
<evidence type="ECO:0000259" key="1">
    <source>
        <dbReference type="Pfam" id="PF05050"/>
    </source>
</evidence>
<comment type="caution">
    <text evidence="2">The sequence shown here is derived from an EMBL/GenBank/DDBJ whole genome shotgun (WGS) entry which is preliminary data.</text>
</comment>
<protein>
    <submittedName>
        <fullName evidence="2">FkbM family methyltransferase</fullName>
    </submittedName>
</protein>
<dbReference type="SUPFAM" id="SSF53335">
    <property type="entry name" value="S-adenosyl-L-methionine-dependent methyltransferases"/>
    <property type="match status" value="1"/>
</dbReference>
<dbReference type="PANTHER" id="PTHR34203">
    <property type="entry name" value="METHYLTRANSFERASE, FKBM FAMILY PROTEIN"/>
    <property type="match status" value="1"/>
</dbReference>
<keyword evidence="3" id="KW-1185">Reference proteome</keyword>
<dbReference type="Pfam" id="PF05050">
    <property type="entry name" value="Methyltransf_21"/>
    <property type="match status" value="1"/>
</dbReference>
<feature type="domain" description="Methyltransferase FkbM" evidence="1">
    <location>
        <begin position="101"/>
        <end position="252"/>
    </location>
</feature>
<dbReference type="GO" id="GO:0032259">
    <property type="term" value="P:methylation"/>
    <property type="evidence" value="ECO:0007669"/>
    <property type="project" value="UniProtKB-KW"/>
</dbReference>
<keyword evidence="2" id="KW-0489">Methyltransferase</keyword>
<dbReference type="InterPro" id="IPR029063">
    <property type="entry name" value="SAM-dependent_MTases_sf"/>
</dbReference>
<proteinExistence type="predicted"/>
<evidence type="ECO:0000313" key="3">
    <source>
        <dbReference type="Proteomes" id="UP001595796"/>
    </source>
</evidence>
<evidence type="ECO:0000313" key="2">
    <source>
        <dbReference type="EMBL" id="MFC5069767.1"/>
    </source>
</evidence>
<gene>
    <name evidence="2" type="ORF">ACFPFW_17265</name>
</gene>
<reference evidence="3" key="1">
    <citation type="journal article" date="2019" name="Int. J. Syst. Evol. Microbiol.">
        <title>The Global Catalogue of Microorganisms (GCM) 10K type strain sequencing project: providing services to taxonomists for standard genome sequencing and annotation.</title>
        <authorList>
            <consortium name="The Broad Institute Genomics Platform"/>
            <consortium name="The Broad Institute Genome Sequencing Center for Infectious Disease"/>
            <person name="Wu L."/>
            <person name="Ma J."/>
        </authorList>
    </citation>
    <scope>NUCLEOTIDE SEQUENCE [LARGE SCALE GENOMIC DNA]</scope>
    <source>
        <strain evidence="3">CGMCC 1.16444</strain>
    </source>
</reference>
<dbReference type="GO" id="GO:0008168">
    <property type="term" value="F:methyltransferase activity"/>
    <property type="evidence" value="ECO:0007669"/>
    <property type="project" value="UniProtKB-KW"/>
</dbReference>
<name>A0ABV9Z6H6_9HYPH</name>
<dbReference type="RefSeq" id="WP_114956225.1">
    <property type="nucleotide sequence ID" value="NZ_JBHSJF010000008.1"/>
</dbReference>
<dbReference type="NCBIfam" id="TIGR01444">
    <property type="entry name" value="fkbM_fam"/>
    <property type="match status" value="1"/>
</dbReference>
<sequence length="322" mass="35442">MTEAVPTIRFDRAYPAPGVGDFGTPHDAGHRPGPLATISRFGADVRLEHARISLGTRHFDVFHTDPQDHIFKIVKNSRSFYEAGFLYAIAKHLKPGDLVVDAGANIGNHTLFFAGALGCRVTCFEPGPLTVQLLQHNVAANNLASRVEIWPFALAETSAQFASKDAAAVQQLGLGALTLRPDAGGEMRGIPLDSVPFDQRIKLLKIDVEGMELELLRGARETLLRDRPVICVECDDLNRFDQLFDYLCGLGFLAIDSHNYTATHVFVPVDNPSVIEASLSRQMASRYISHARQIHALEGRLANVENLLRRIQFVSRPEGSPQ</sequence>
<dbReference type="Proteomes" id="UP001595796">
    <property type="component" value="Unassembled WGS sequence"/>
</dbReference>
<dbReference type="InterPro" id="IPR052514">
    <property type="entry name" value="SAM-dependent_MTase"/>
</dbReference>
<keyword evidence="2" id="KW-0808">Transferase</keyword>
<accession>A0ABV9Z6H6</accession>
<dbReference type="Gene3D" id="3.40.50.150">
    <property type="entry name" value="Vaccinia Virus protein VP39"/>
    <property type="match status" value="1"/>
</dbReference>